<dbReference type="EMBL" id="WJJP01000527">
    <property type="protein sequence ID" value="MBD3326115.1"/>
    <property type="molecule type" value="Genomic_DNA"/>
</dbReference>
<feature type="transmembrane region" description="Helical" evidence="6">
    <location>
        <begin position="217"/>
        <end position="240"/>
    </location>
</feature>
<feature type="transmembrane region" description="Helical" evidence="6">
    <location>
        <begin position="383"/>
        <end position="408"/>
    </location>
</feature>
<proteinExistence type="predicted"/>
<dbReference type="PANTHER" id="PTHR10283">
    <property type="entry name" value="SOLUTE CARRIER FAMILY 13 MEMBER"/>
    <property type="match status" value="1"/>
</dbReference>
<dbReference type="PANTHER" id="PTHR10283:SF82">
    <property type="entry name" value="SOLUTE CARRIER FAMILY 13 MEMBER 2"/>
    <property type="match status" value="1"/>
</dbReference>
<evidence type="ECO:0000256" key="5">
    <source>
        <dbReference type="ARBA" id="ARBA00023136"/>
    </source>
</evidence>
<sequence>MTNIDKIQLICIFVNSFLLSRLIIVTKLPERLVLYLVGTKHLPLMQIVLYMLMTAAFLSFFIPNVITVLTLLPLIKILCSTFEMSLPTKYRAIATLFPLTVIYGANIGGMGSITGTPANGIMVAYATLSQLPGIEYLTFAYWLLWGIPVVMVLVLTAWTVLTVSFRLWNYHSDLVQIAFPQYHAFHPLQPVAIKLTLGFFLSFIFFSILMKISSAKLLILLLTAASTLLLLAFLFLIPLHPPGHVPPRRLLTLRDCYSHLPWRGLVVVGIILVIIGIGALLNLQDHIVRLFGTIFQQAKPTVSFYLALAVLTSFATELLSNTVVQFAMFTVVLPLLETTDLTAFQAFLIITLSCTCAFMSPIATGVNGLAFGEIKGISVFKMLVTGLVMKLLGIGVIAFGVPVLLQWIF</sequence>
<feature type="transmembrane region" description="Helical" evidence="6">
    <location>
        <begin position="260"/>
        <end position="283"/>
    </location>
</feature>
<reference evidence="8" key="1">
    <citation type="submission" date="2019-11" db="EMBL/GenBank/DDBJ databases">
        <title>Microbial mats filling the niche in hypersaline microbial mats.</title>
        <authorList>
            <person name="Wong H.L."/>
            <person name="Macleod F.I."/>
            <person name="White R.A. III"/>
            <person name="Burns B.P."/>
        </authorList>
    </citation>
    <scope>NUCLEOTIDE SEQUENCE</scope>
    <source>
        <strain evidence="8">Rbin_158</strain>
    </source>
</reference>
<keyword evidence="4 6" id="KW-1133">Transmembrane helix</keyword>
<feature type="transmembrane region" description="Helical" evidence="6">
    <location>
        <begin position="48"/>
        <end position="75"/>
    </location>
</feature>
<evidence type="ECO:0000313" key="9">
    <source>
        <dbReference type="Proteomes" id="UP000649604"/>
    </source>
</evidence>
<dbReference type="GO" id="GO:0022857">
    <property type="term" value="F:transmembrane transporter activity"/>
    <property type="evidence" value="ECO:0007669"/>
    <property type="project" value="TreeGrafter"/>
</dbReference>
<dbReference type="Pfam" id="PF03600">
    <property type="entry name" value="CitMHS"/>
    <property type="match status" value="1"/>
</dbReference>
<evidence type="ECO:0000256" key="4">
    <source>
        <dbReference type="ARBA" id="ARBA00022989"/>
    </source>
</evidence>
<keyword evidence="5 6" id="KW-0472">Membrane</keyword>
<feature type="transmembrane region" description="Helical" evidence="6">
    <location>
        <begin position="139"/>
        <end position="161"/>
    </location>
</feature>
<name>A0A9D5Q6T0_9BACT</name>
<feature type="transmembrane region" description="Helical" evidence="6">
    <location>
        <begin position="7"/>
        <end position="28"/>
    </location>
</feature>
<gene>
    <name evidence="8" type="ORF">GF339_16130</name>
</gene>
<dbReference type="AlphaFoldDB" id="A0A9D5Q6T0"/>
<evidence type="ECO:0000259" key="7">
    <source>
        <dbReference type="Pfam" id="PF03600"/>
    </source>
</evidence>
<evidence type="ECO:0000256" key="3">
    <source>
        <dbReference type="ARBA" id="ARBA00022692"/>
    </source>
</evidence>
<feature type="transmembrane region" description="Helical" evidence="6">
    <location>
        <begin position="344"/>
        <end position="371"/>
    </location>
</feature>
<organism evidence="8 9">
    <name type="scientific">candidate division KSB3 bacterium</name>
    <dbReference type="NCBI Taxonomy" id="2044937"/>
    <lineage>
        <taxon>Bacteria</taxon>
        <taxon>candidate division KSB3</taxon>
    </lineage>
</organism>
<evidence type="ECO:0000256" key="1">
    <source>
        <dbReference type="ARBA" id="ARBA00004141"/>
    </source>
</evidence>
<feature type="transmembrane region" description="Helical" evidence="6">
    <location>
        <begin position="304"/>
        <end position="324"/>
    </location>
</feature>
<keyword evidence="2" id="KW-0813">Transport</keyword>
<dbReference type="GO" id="GO:0005886">
    <property type="term" value="C:plasma membrane"/>
    <property type="evidence" value="ECO:0007669"/>
    <property type="project" value="TreeGrafter"/>
</dbReference>
<evidence type="ECO:0000256" key="6">
    <source>
        <dbReference type="SAM" id="Phobius"/>
    </source>
</evidence>
<dbReference type="Proteomes" id="UP000649604">
    <property type="component" value="Unassembled WGS sequence"/>
</dbReference>
<feature type="transmembrane region" description="Helical" evidence="6">
    <location>
        <begin position="191"/>
        <end position="210"/>
    </location>
</feature>
<dbReference type="InterPro" id="IPR004680">
    <property type="entry name" value="Cit_transptr-like_dom"/>
</dbReference>
<comment type="subcellular location">
    <subcellularLocation>
        <location evidence="1">Membrane</location>
        <topology evidence="1">Multi-pass membrane protein</topology>
    </subcellularLocation>
</comment>
<keyword evidence="3 6" id="KW-0812">Transmembrane</keyword>
<evidence type="ECO:0000313" key="8">
    <source>
        <dbReference type="EMBL" id="MBD3326115.1"/>
    </source>
</evidence>
<feature type="domain" description="Citrate transporter-like" evidence="7">
    <location>
        <begin position="9"/>
        <end position="322"/>
    </location>
</feature>
<protein>
    <recommendedName>
        <fullName evidence="7">Citrate transporter-like domain-containing protein</fullName>
    </recommendedName>
</protein>
<comment type="caution">
    <text evidence="8">The sequence shown here is derived from an EMBL/GenBank/DDBJ whole genome shotgun (WGS) entry which is preliminary data.</text>
</comment>
<accession>A0A9D5Q6T0</accession>
<evidence type="ECO:0000256" key="2">
    <source>
        <dbReference type="ARBA" id="ARBA00022448"/>
    </source>
</evidence>